<comment type="subcellular location">
    <subcellularLocation>
        <location evidence="1">Membrane</location>
    </subcellularLocation>
</comment>
<keyword evidence="3" id="KW-0378">Hydrolase</keyword>
<keyword evidence="4" id="KW-0342">GTP-binding</keyword>
<organism evidence="7 8">
    <name type="scientific">Candidatus Sulfurimonas marisnigri</name>
    <dbReference type="NCBI Taxonomy" id="2740405"/>
    <lineage>
        <taxon>Bacteria</taxon>
        <taxon>Pseudomonadati</taxon>
        <taxon>Campylobacterota</taxon>
        <taxon>Epsilonproteobacteria</taxon>
        <taxon>Campylobacterales</taxon>
        <taxon>Sulfurimonadaceae</taxon>
        <taxon>Sulfurimonas</taxon>
    </lineage>
</organism>
<dbReference type="GO" id="GO:0005525">
    <property type="term" value="F:GTP binding"/>
    <property type="evidence" value="ECO:0007669"/>
    <property type="project" value="UniProtKB-KW"/>
</dbReference>
<dbReference type="Proteomes" id="UP000593836">
    <property type="component" value="Chromosome"/>
</dbReference>
<evidence type="ECO:0000259" key="6">
    <source>
        <dbReference type="Pfam" id="PF00350"/>
    </source>
</evidence>
<keyword evidence="2" id="KW-0547">Nucleotide-binding</keyword>
<dbReference type="GO" id="GO:0016020">
    <property type="term" value="C:membrane"/>
    <property type="evidence" value="ECO:0007669"/>
    <property type="project" value="UniProtKB-SubCell"/>
</dbReference>
<sequence length="670" mass="77427">MKHLEAIVKEYKEQFLQEELFDESISGEIKRIQKALLNEKFLPSIQLKNLFNKLLRRSKYPMEVAIAGQFSSGKSTFLNALLSKDILPTGITPVTSKVNFINYGEEYKLKVSYNNGANEYHALETIAQFTDQRKAVEDIKYLTLYVPMDILKDITFVDTPGLNSQSLSDTQVTKKILRDVDGIIWLTLLDNAGKESEAEVLQEYLENFKDKSLCVLNQKDKFTPEQVETTLSYIKENFSTFFSEVIPISAKQALDSRVNQKAVLIDTALYSLQKAFKESSSINRDEKDITFFHDDFAKFSKEIESIKKQDNSNNKRLMESSNISEVLNFIENTIRPQAKASKAYAIKKDLSSICDILIKEYETILSVYESLVEILVKKESEILEAFDSVYAKHSKSLILTSGQIESILQSVADTIYQNITTKNASYYTQKKSLLRQNVIKTHTYETLHVDSEAIMQKLFYENQSLDKQVKATMAHLKNIQLQSSEDFRDVFRILKHAVQSWQEPYELIKKNREIASDLEFANTRQFVAKVYENIILSYHRAILGNIRALHKKFAFFNGALSYSYHQVTEDSIFAVKEMIDKQVEIFEKNPTKHTLNIPSSDDILEVVKKNFGFEKIELFLTSRRNYLFKTVKTSKTQFSQINSEQINYVISKKRVFMDKIEDIKEIQNSF</sequence>
<evidence type="ECO:0000313" key="7">
    <source>
        <dbReference type="EMBL" id="QOY55269.1"/>
    </source>
</evidence>
<keyword evidence="5" id="KW-0472">Membrane</keyword>
<dbReference type="InterPro" id="IPR027094">
    <property type="entry name" value="Mitofusin_fam"/>
</dbReference>
<dbReference type="CDD" id="cd09912">
    <property type="entry name" value="DLP_2"/>
    <property type="match status" value="1"/>
</dbReference>
<dbReference type="PANTHER" id="PTHR10465">
    <property type="entry name" value="TRANSMEMBRANE GTPASE FZO1"/>
    <property type="match status" value="1"/>
</dbReference>
<evidence type="ECO:0000256" key="5">
    <source>
        <dbReference type="ARBA" id="ARBA00023136"/>
    </source>
</evidence>
<gene>
    <name evidence="7" type="ORF">HUE87_03265</name>
</gene>
<reference evidence="7 8" key="1">
    <citation type="submission" date="2020-05" db="EMBL/GenBank/DDBJ databases">
        <title>Sulfurimonas marisnigri, sp. nov., and Sulfurimonas baltica, sp. nov., manganese oxide reducing chemolithoautotrophs of the class Epsilonproteobacteria isolated from the pelagic redoxclines of the Black and Baltic Seas and emended description of the genus Sulfurimonas.</title>
        <authorList>
            <person name="Henkel J.V."/>
            <person name="Laudan C."/>
            <person name="Werner J."/>
            <person name="Neu T."/>
            <person name="Plewe S."/>
            <person name="Sproer C."/>
            <person name="Bunk B."/>
            <person name="Schulz-Vogt H.N."/>
        </authorList>
    </citation>
    <scope>NUCLEOTIDE SEQUENCE [LARGE SCALE GENOMIC DNA]</scope>
    <source>
        <strain evidence="7 8">SoZ1</strain>
    </source>
</reference>
<evidence type="ECO:0000256" key="3">
    <source>
        <dbReference type="ARBA" id="ARBA00022801"/>
    </source>
</evidence>
<name>A0A7S7M1E3_9BACT</name>
<dbReference type="Pfam" id="PF00350">
    <property type="entry name" value="Dynamin_N"/>
    <property type="match status" value="1"/>
</dbReference>
<dbReference type="AlphaFoldDB" id="A0A7S7M1E3"/>
<dbReference type="InterPro" id="IPR027417">
    <property type="entry name" value="P-loop_NTPase"/>
</dbReference>
<dbReference type="GO" id="GO:0003924">
    <property type="term" value="F:GTPase activity"/>
    <property type="evidence" value="ECO:0007669"/>
    <property type="project" value="InterPro"/>
</dbReference>
<evidence type="ECO:0000313" key="8">
    <source>
        <dbReference type="Proteomes" id="UP000593836"/>
    </source>
</evidence>
<evidence type="ECO:0000256" key="1">
    <source>
        <dbReference type="ARBA" id="ARBA00004370"/>
    </source>
</evidence>
<evidence type="ECO:0000256" key="4">
    <source>
        <dbReference type="ARBA" id="ARBA00023134"/>
    </source>
</evidence>
<feature type="domain" description="Dynamin N-terminal" evidence="6">
    <location>
        <begin position="64"/>
        <end position="218"/>
    </location>
</feature>
<evidence type="ECO:0000256" key="2">
    <source>
        <dbReference type="ARBA" id="ARBA00022741"/>
    </source>
</evidence>
<dbReference type="Gene3D" id="3.40.50.300">
    <property type="entry name" value="P-loop containing nucleotide triphosphate hydrolases"/>
    <property type="match status" value="1"/>
</dbReference>
<accession>A0A7S7M1E3</accession>
<proteinExistence type="predicted"/>
<dbReference type="InterPro" id="IPR045063">
    <property type="entry name" value="Dynamin_N"/>
</dbReference>
<dbReference type="RefSeq" id="WP_194367311.1">
    <property type="nucleotide sequence ID" value="NZ_CP054493.1"/>
</dbReference>
<dbReference type="PANTHER" id="PTHR10465:SF0">
    <property type="entry name" value="SARCALUMENIN"/>
    <property type="match status" value="1"/>
</dbReference>
<dbReference type="SUPFAM" id="SSF52540">
    <property type="entry name" value="P-loop containing nucleoside triphosphate hydrolases"/>
    <property type="match status" value="1"/>
</dbReference>
<protein>
    <submittedName>
        <fullName evidence="7">Dynamin family protein</fullName>
    </submittedName>
</protein>
<dbReference type="EMBL" id="CP054493">
    <property type="protein sequence ID" value="QOY55269.1"/>
    <property type="molecule type" value="Genomic_DNA"/>
</dbReference>
<keyword evidence="8" id="KW-1185">Reference proteome</keyword>
<dbReference type="KEGG" id="smas:HUE87_03265"/>